<organism evidence="1">
    <name type="scientific">freshwater metagenome</name>
    <dbReference type="NCBI Taxonomy" id="449393"/>
    <lineage>
        <taxon>unclassified sequences</taxon>
        <taxon>metagenomes</taxon>
        <taxon>ecological metagenomes</taxon>
    </lineage>
</organism>
<dbReference type="InterPro" id="IPR011330">
    <property type="entry name" value="Glyco_hydro/deAcase_b/a-brl"/>
</dbReference>
<protein>
    <submittedName>
        <fullName evidence="1">Unannotated protein</fullName>
    </submittedName>
</protein>
<name>A0A6J6AX96_9ZZZZ</name>
<reference evidence="1" key="1">
    <citation type="submission" date="2020-05" db="EMBL/GenBank/DDBJ databases">
        <authorList>
            <person name="Chiriac C."/>
            <person name="Salcher M."/>
            <person name="Ghai R."/>
            <person name="Kavagutti S V."/>
        </authorList>
    </citation>
    <scope>NUCLEOTIDE SEQUENCE</scope>
</reference>
<dbReference type="SUPFAM" id="SSF88713">
    <property type="entry name" value="Glycoside hydrolase/deacetylase"/>
    <property type="match status" value="1"/>
</dbReference>
<gene>
    <name evidence="1" type="ORF">UFOPK1358_00299</name>
</gene>
<sequence length="353" mass="39774">MTLPFLRPLGFRHLSTWRVGEHMTPKGQETSSRIFPPGYKFAFSIFDDTDRTTLHNGPQVYQLLNELGFAITKSVWVDDPGPHFTTGGSTCAEPAYLDWVLELQTQGHEIGYHNATDHSSTREQTLAALEAFEKHFGHPPRCGADHAANAEALYAGAARVSGISSAAYRFAQKMLQPDRPQFSGEDPTSPYFWGDLCAERIDYWRGFSFAETDLRSVGPILHHDPARAYVNAWFTSSHAPRLEQFLQRLRPDRLDRLEESGGVCILYTHFGLDFVGERGRLEPEFVTAMTDLAARGGWYVPVSTLLDAVRNSDGCPSLSVRKRAKLERNWMIDRVRDRSRFGPRVATHDQNAS</sequence>
<proteinExistence type="predicted"/>
<dbReference type="AlphaFoldDB" id="A0A6J6AX96"/>
<dbReference type="EMBL" id="CAEZSF010000015">
    <property type="protein sequence ID" value="CAB4530683.1"/>
    <property type="molecule type" value="Genomic_DNA"/>
</dbReference>
<dbReference type="GO" id="GO:0005975">
    <property type="term" value="P:carbohydrate metabolic process"/>
    <property type="evidence" value="ECO:0007669"/>
    <property type="project" value="InterPro"/>
</dbReference>
<accession>A0A6J6AX96</accession>
<evidence type="ECO:0000313" key="1">
    <source>
        <dbReference type="EMBL" id="CAB4530683.1"/>
    </source>
</evidence>